<gene>
    <name evidence="2" type="ORF">Purlil1_10669</name>
</gene>
<protein>
    <submittedName>
        <fullName evidence="2">Uncharacterized protein</fullName>
    </submittedName>
</protein>
<comment type="caution">
    <text evidence="2">The sequence shown here is derived from an EMBL/GenBank/DDBJ whole genome shotgun (WGS) entry which is preliminary data.</text>
</comment>
<sequence length="510" mass="55943">MTGVMLQWQGNSRVTDTGAALLLQMTRSGTNGFAWQPPNYGVINWQLEIIIPEAARASACARRCSSLTVSEAHRQDPALHEPGNITNGADNQHRTRQQGAARQRCEGLGDLPSAPAASPLRHLLGLFPRRPEGRAHSCLVLFPSGPVSHHAHPAAAVDSPLVCRLGKECPCCVRARSPGFPAGQQHRPGWHKKRPFRTHTNKLGEHSAYPMRGATTNVGNWCDRKRFHLTDDDRTRRLVQRPAIGNCVKISPRLGRDMHQTILNLGPVSLCRIPGSAGEATSETHDEDKPRRPWPDGKQELAPAKQSLAAFWFRLRRRRTAPSSRFKYTGKASRPYTVIRTVWLRPADDPQLLTCPVCERAGGMTGEAAWGLLLGVSERGRALASQRPEEGDIHHDACVATQAAVRTRARGSLAAAAEAGGRRSASRPIKPAGDGQPTHARMHARTLPLLIPRRRFLSQSQAAQHAAIVHTLYACKIIDALYMSAYWVMDLELENEGAASQPGAQPRVRT</sequence>
<dbReference type="Proteomes" id="UP001287286">
    <property type="component" value="Unassembled WGS sequence"/>
</dbReference>
<feature type="compositionally biased region" description="Basic and acidic residues" evidence="1">
    <location>
        <begin position="282"/>
        <end position="299"/>
    </location>
</feature>
<feature type="region of interest" description="Disordered" evidence="1">
    <location>
        <begin position="417"/>
        <end position="441"/>
    </location>
</feature>
<proteinExistence type="predicted"/>
<name>A0ABR0BLZ2_PURLI</name>
<evidence type="ECO:0000313" key="2">
    <source>
        <dbReference type="EMBL" id="KAK4083432.1"/>
    </source>
</evidence>
<keyword evidence="3" id="KW-1185">Reference proteome</keyword>
<accession>A0ABR0BLZ2</accession>
<reference evidence="2 3" key="1">
    <citation type="journal article" date="2024" name="Microbiol. Resour. Announc.">
        <title>Genome annotations for the ascomycete fungi Trichoderma harzianum, Trichoderma aggressivum, and Purpureocillium lilacinum.</title>
        <authorList>
            <person name="Beijen E.P.W."/>
            <person name="Ohm R.A."/>
        </authorList>
    </citation>
    <scope>NUCLEOTIDE SEQUENCE [LARGE SCALE GENOMIC DNA]</scope>
    <source>
        <strain evidence="2 3">CBS 150709</strain>
    </source>
</reference>
<feature type="region of interest" description="Disordered" evidence="1">
    <location>
        <begin position="274"/>
        <end position="300"/>
    </location>
</feature>
<evidence type="ECO:0000256" key="1">
    <source>
        <dbReference type="SAM" id="MobiDB-lite"/>
    </source>
</evidence>
<feature type="compositionally biased region" description="Low complexity" evidence="1">
    <location>
        <begin position="417"/>
        <end position="427"/>
    </location>
</feature>
<feature type="region of interest" description="Disordered" evidence="1">
    <location>
        <begin position="72"/>
        <end position="103"/>
    </location>
</feature>
<organism evidence="2 3">
    <name type="scientific">Purpureocillium lilacinum</name>
    <name type="common">Paecilomyces lilacinus</name>
    <dbReference type="NCBI Taxonomy" id="33203"/>
    <lineage>
        <taxon>Eukaryota</taxon>
        <taxon>Fungi</taxon>
        <taxon>Dikarya</taxon>
        <taxon>Ascomycota</taxon>
        <taxon>Pezizomycotina</taxon>
        <taxon>Sordariomycetes</taxon>
        <taxon>Hypocreomycetidae</taxon>
        <taxon>Hypocreales</taxon>
        <taxon>Ophiocordycipitaceae</taxon>
        <taxon>Purpureocillium</taxon>
    </lineage>
</organism>
<dbReference type="EMBL" id="JAWRVI010000056">
    <property type="protein sequence ID" value="KAK4083432.1"/>
    <property type="molecule type" value="Genomic_DNA"/>
</dbReference>
<evidence type="ECO:0000313" key="3">
    <source>
        <dbReference type="Proteomes" id="UP001287286"/>
    </source>
</evidence>